<dbReference type="OrthoDB" id="194658at2"/>
<dbReference type="GO" id="GO:0005886">
    <property type="term" value="C:plasma membrane"/>
    <property type="evidence" value="ECO:0007669"/>
    <property type="project" value="UniProtKB-SubCell"/>
</dbReference>
<keyword evidence="4 6" id="KW-1133">Transmembrane helix</keyword>
<name>A0A1E2V876_9GAMM</name>
<keyword evidence="3 6" id="KW-0812">Transmembrane</keyword>
<feature type="transmembrane region" description="Helical" evidence="6">
    <location>
        <begin position="70"/>
        <end position="89"/>
    </location>
</feature>
<evidence type="ECO:0000256" key="6">
    <source>
        <dbReference type="SAM" id="Phobius"/>
    </source>
</evidence>
<evidence type="ECO:0000256" key="3">
    <source>
        <dbReference type="ARBA" id="ARBA00022692"/>
    </source>
</evidence>
<dbReference type="InterPro" id="IPR005538">
    <property type="entry name" value="LrgA/CidA"/>
</dbReference>
<feature type="transmembrane region" description="Helical" evidence="6">
    <location>
        <begin position="40"/>
        <end position="58"/>
    </location>
</feature>
<gene>
    <name evidence="7" type="ORF">BFW38_06095</name>
</gene>
<sequence>MTTMMTLIQSVRNFSLTSFQIAAFCALFWLSSLLVSEAHWSIPGGVVGLFILIGLMMLKIVPEGAVQLGSCWLLSELLLFFIPPVVSVLKYGVLIREDGGMIMATIILGTVTVLVGTAWVVDRVFALEQKRNKRLQLERI</sequence>
<comment type="caution">
    <text evidence="7">The sequence shown here is derived from an EMBL/GenBank/DDBJ whole genome shotgun (WGS) entry which is preliminary data.</text>
</comment>
<dbReference type="PANTHER" id="PTHR33931">
    <property type="entry name" value="HOLIN-LIKE PROTEIN CIDA-RELATED"/>
    <property type="match status" value="1"/>
</dbReference>
<evidence type="ECO:0000256" key="1">
    <source>
        <dbReference type="ARBA" id="ARBA00004651"/>
    </source>
</evidence>
<dbReference type="Pfam" id="PF03788">
    <property type="entry name" value="LrgA"/>
    <property type="match status" value="1"/>
</dbReference>
<dbReference type="PANTHER" id="PTHR33931:SF2">
    <property type="entry name" value="HOLIN-LIKE PROTEIN CIDA"/>
    <property type="match status" value="1"/>
</dbReference>
<accession>A0A1E2V876</accession>
<proteinExistence type="predicted"/>
<dbReference type="EMBL" id="MDTQ01000001">
    <property type="protein sequence ID" value="ODC03181.1"/>
    <property type="molecule type" value="Genomic_DNA"/>
</dbReference>
<keyword evidence="2" id="KW-1003">Cell membrane</keyword>
<evidence type="ECO:0008006" key="9">
    <source>
        <dbReference type="Google" id="ProtNLM"/>
    </source>
</evidence>
<evidence type="ECO:0000256" key="2">
    <source>
        <dbReference type="ARBA" id="ARBA00022475"/>
    </source>
</evidence>
<dbReference type="Proteomes" id="UP000094291">
    <property type="component" value="Unassembled WGS sequence"/>
</dbReference>
<keyword evidence="5 6" id="KW-0472">Membrane</keyword>
<dbReference type="AlphaFoldDB" id="A0A1E2V876"/>
<evidence type="ECO:0000256" key="5">
    <source>
        <dbReference type="ARBA" id="ARBA00023136"/>
    </source>
</evidence>
<reference evidence="7 8" key="1">
    <citation type="submission" date="2016-08" db="EMBL/GenBank/DDBJ databases">
        <authorList>
            <person name="Seilhamer J.J."/>
        </authorList>
    </citation>
    <scope>NUCLEOTIDE SEQUENCE [LARGE SCALE GENOMIC DNA]</scope>
    <source>
        <strain evidence="7 8">PH27A</strain>
    </source>
</reference>
<evidence type="ECO:0000256" key="4">
    <source>
        <dbReference type="ARBA" id="ARBA00022989"/>
    </source>
</evidence>
<keyword evidence="8" id="KW-1185">Reference proteome</keyword>
<comment type="subcellular location">
    <subcellularLocation>
        <location evidence="1">Cell membrane</location>
        <topology evidence="1">Multi-pass membrane protein</topology>
    </subcellularLocation>
</comment>
<protein>
    <recommendedName>
        <fullName evidence="9">CidA/LrgA family protein</fullName>
    </recommendedName>
</protein>
<evidence type="ECO:0000313" key="7">
    <source>
        <dbReference type="EMBL" id="ODC03181.1"/>
    </source>
</evidence>
<feature type="transmembrane region" description="Helical" evidence="6">
    <location>
        <begin position="12"/>
        <end position="34"/>
    </location>
</feature>
<dbReference type="STRING" id="197479.BFW38_06095"/>
<feature type="transmembrane region" description="Helical" evidence="6">
    <location>
        <begin position="101"/>
        <end position="121"/>
    </location>
</feature>
<organism evidence="7 8">
    <name type="scientific">Terasakiispira papahanaumokuakeensis</name>
    <dbReference type="NCBI Taxonomy" id="197479"/>
    <lineage>
        <taxon>Bacteria</taxon>
        <taxon>Pseudomonadati</taxon>
        <taxon>Pseudomonadota</taxon>
        <taxon>Gammaproteobacteria</taxon>
        <taxon>Oceanospirillales</taxon>
        <taxon>Terasakiispira</taxon>
    </lineage>
</organism>
<evidence type="ECO:0000313" key="8">
    <source>
        <dbReference type="Proteomes" id="UP000094291"/>
    </source>
</evidence>